<comment type="caution">
    <text evidence="2">The sequence shown here is derived from an EMBL/GenBank/DDBJ whole genome shotgun (WGS) entry which is preliminary data.</text>
</comment>
<sequence length="97" mass="11230">MELRNLDDFYEKSSYVQTEERPKVTPYQRRVNELEFFLNITLFSMLLVIITYSCITVFRSPYVGIPVALPLTLVLYLALKSVLKKLLPIVMGKLGLD</sequence>
<keyword evidence="1" id="KW-0812">Transmembrane</keyword>
<reference evidence="2 3" key="1">
    <citation type="journal article" date="2018" name="Genome Announc.">
        <title>Draft Genome Sequence of Lactococcus sp. Strain NtB2 (JCM 32569), Isolated from the Gut of the Higher Termite Nasutitermes takasagoensis.</title>
        <authorList>
            <person name="Noda S."/>
            <person name="Aihara C."/>
            <person name="Yuki M."/>
            <person name="Ohkuma M."/>
        </authorList>
    </citation>
    <scope>NUCLEOTIDE SEQUENCE [LARGE SCALE GENOMIC DNA]</scope>
    <source>
        <strain evidence="2 3">NtB2</strain>
    </source>
</reference>
<dbReference type="SUPFAM" id="SSF81665">
    <property type="entry name" value="Calcium ATPase, transmembrane domain M"/>
    <property type="match status" value="1"/>
</dbReference>
<name>A0A2R5HD31_9LACT</name>
<evidence type="ECO:0000313" key="2">
    <source>
        <dbReference type="EMBL" id="GBG95984.1"/>
    </source>
</evidence>
<dbReference type="InterPro" id="IPR023298">
    <property type="entry name" value="ATPase_P-typ_TM_dom_sf"/>
</dbReference>
<organism evidence="2 3">
    <name type="scientific">Lactococcus termiticola</name>
    <dbReference type="NCBI Taxonomy" id="2169526"/>
    <lineage>
        <taxon>Bacteria</taxon>
        <taxon>Bacillati</taxon>
        <taxon>Bacillota</taxon>
        <taxon>Bacilli</taxon>
        <taxon>Lactobacillales</taxon>
        <taxon>Streptococcaceae</taxon>
        <taxon>Lactococcus</taxon>
    </lineage>
</organism>
<dbReference type="AlphaFoldDB" id="A0A2R5HD31"/>
<dbReference type="InterPro" id="IPR021688">
    <property type="entry name" value="DUF3270"/>
</dbReference>
<dbReference type="OrthoDB" id="2243642at2"/>
<accession>A0A2R5HD31</accession>
<gene>
    <name evidence="2" type="ORF">NtB2_00086</name>
</gene>
<feature type="transmembrane region" description="Helical" evidence="1">
    <location>
        <begin position="36"/>
        <end position="58"/>
    </location>
</feature>
<dbReference type="Proteomes" id="UP000245021">
    <property type="component" value="Unassembled WGS sequence"/>
</dbReference>
<protein>
    <submittedName>
        <fullName evidence="2">Uncharacterized protein</fullName>
    </submittedName>
</protein>
<keyword evidence="1" id="KW-1133">Transmembrane helix</keyword>
<dbReference type="EMBL" id="BFFO01000001">
    <property type="protein sequence ID" value="GBG95984.1"/>
    <property type="molecule type" value="Genomic_DNA"/>
</dbReference>
<keyword evidence="1" id="KW-0472">Membrane</keyword>
<dbReference type="Pfam" id="PF11674">
    <property type="entry name" value="DUF3270"/>
    <property type="match status" value="1"/>
</dbReference>
<dbReference type="RefSeq" id="WP_109244979.1">
    <property type="nucleotide sequence ID" value="NZ_BFFO01000001.1"/>
</dbReference>
<evidence type="ECO:0000313" key="3">
    <source>
        <dbReference type="Proteomes" id="UP000245021"/>
    </source>
</evidence>
<keyword evidence="3" id="KW-1185">Reference proteome</keyword>
<feature type="transmembrane region" description="Helical" evidence="1">
    <location>
        <begin position="64"/>
        <end position="83"/>
    </location>
</feature>
<evidence type="ECO:0000256" key="1">
    <source>
        <dbReference type="SAM" id="Phobius"/>
    </source>
</evidence>
<proteinExistence type="predicted"/>